<dbReference type="KEGG" id="mrh:MycrhN_1097"/>
<evidence type="ECO:0000313" key="2">
    <source>
        <dbReference type="EMBL" id="AEV71722.1"/>
    </source>
</evidence>
<keyword evidence="1" id="KW-1133">Transmembrane helix</keyword>
<dbReference type="AlphaFoldDB" id="G8RV41"/>
<accession>G8RV41</accession>
<evidence type="ECO:0008006" key="4">
    <source>
        <dbReference type="Google" id="ProtNLM"/>
    </source>
</evidence>
<evidence type="ECO:0000313" key="3">
    <source>
        <dbReference type="Proteomes" id="UP000005442"/>
    </source>
</evidence>
<dbReference type="PATRIC" id="fig|710685.3.peg.1107"/>
<organism evidence="2 3">
    <name type="scientific">Mycolicibacterium rhodesiae (strain NBB3)</name>
    <name type="common">Mycobacterium rhodesiae</name>
    <dbReference type="NCBI Taxonomy" id="710685"/>
    <lineage>
        <taxon>Bacteria</taxon>
        <taxon>Bacillati</taxon>
        <taxon>Actinomycetota</taxon>
        <taxon>Actinomycetes</taxon>
        <taxon>Mycobacteriales</taxon>
        <taxon>Mycobacteriaceae</taxon>
        <taxon>Mycolicibacterium</taxon>
    </lineage>
</organism>
<keyword evidence="1" id="KW-0812">Transmembrane</keyword>
<dbReference type="STRING" id="710685.MycrhN_1097"/>
<protein>
    <recommendedName>
        <fullName evidence="4">Transmembrane protein</fullName>
    </recommendedName>
</protein>
<proteinExistence type="predicted"/>
<reference evidence="2 3" key="1">
    <citation type="submission" date="2011-12" db="EMBL/GenBank/DDBJ databases">
        <title>Complete sequence of Mycobacterium rhodesiae NBB3.</title>
        <authorList>
            <consortium name="US DOE Joint Genome Institute"/>
            <person name="Lucas S."/>
            <person name="Han J."/>
            <person name="Lapidus A."/>
            <person name="Cheng J.-F."/>
            <person name="Goodwin L."/>
            <person name="Pitluck S."/>
            <person name="Peters L."/>
            <person name="Mikhailova N."/>
            <person name="Gu W."/>
            <person name="Detter J.C."/>
            <person name="Han C."/>
            <person name="Tapia R."/>
            <person name="Land M."/>
            <person name="Hauser L."/>
            <person name="Kyrpides N."/>
            <person name="Ivanova N."/>
            <person name="Pagani I."/>
            <person name="Mattes T."/>
            <person name="Holmes A."/>
            <person name="Rutledge P."/>
            <person name="Paulsen I."/>
            <person name="Coleman N."/>
            <person name="Woyke T."/>
        </authorList>
    </citation>
    <scope>NUCLEOTIDE SEQUENCE [LARGE SCALE GENOMIC DNA]</scope>
    <source>
        <strain evidence="2 3">NBB3</strain>
    </source>
</reference>
<sequence>MKGAIVELVLALAAAAGSVVSWLASISMVDVPPILEGEPMTTSAVYSPPLLTLALLLATVAGVLAVLGVTRLRRAKRGRVDSAVAAPANDPV</sequence>
<feature type="transmembrane region" description="Helical" evidence="1">
    <location>
        <begin position="47"/>
        <end position="69"/>
    </location>
</feature>
<evidence type="ECO:0000256" key="1">
    <source>
        <dbReference type="SAM" id="Phobius"/>
    </source>
</evidence>
<dbReference type="RefSeq" id="WP_014209537.1">
    <property type="nucleotide sequence ID" value="NC_016604.1"/>
</dbReference>
<gene>
    <name evidence="2" type="ordered locus">MycrhN_1097</name>
</gene>
<dbReference type="Proteomes" id="UP000005442">
    <property type="component" value="Chromosome"/>
</dbReference>
<keyword evidence="1" id="KW-0472">Membrane</keyword>
<dbReference type="EMBL" id="CP003169">
    <property type="protein sequence ID" value="AEV71722.1"/>
    <property type="molecule type" value="Genomic_DNA"/>
</dbReference>
<dbReference type="eggNOG" id="ENOG5031SBZ">
    <property type="taxonomic scope" value="Bacteria"/>
</dbReference>
<dbReference type="HOGENOM" id="CLU_192221_0_0_11"/>
<keyword evidence="3" id="KW-1185">Reference proteome</keyword>
<name>G8RV41_MYCRN</name>